<dbReference type="GO" id="GO:0016592">
    <property type="term" value="C:mediator complex"/>
    <property type="evidence" value="ECO:0007669"/>
    <property type="project" value="InterPro"/>
</dbReference>
<evidence type="ECO:0000313" key="9">
    <source>
        <dbReference type="EMBL" id="PSR75825.1"/>
    </source>
</evidence>
<comment type="subunit">
    <text evidence="7">Component of the Mediator complex.</text>
</comment>
<dbReference type="STRING" id="2025994.A0A2T2ZT78"/>
<sequence>MASSTESSHPLPAGLSPDAIDVPSELATILTRIHYNRQAASAAAATAAAAAAAGAGADAGAGTTADSKPPPAPADDLAPKDLPSATDSLKHKIQHARAAAHTLPDVQRAIAAQDAEIAELHARLAAQRAALASLKDFGLLRFAPAADEAANAEDGDVEMGGLRRGEEDAVARQAGVAAPST</sequence>
<proteinExistence type="inferred from homology"/>
<dbReference type="Proteomes" id="UP000241462">
    <property type="component" value="Unassembled WGS sequence"/>
</dbReference>
<reference evidence="9 10" key="1">
    <citation type="journal article" date="2018" name="Mycol. Prog.">
        <title>Coniella lustricola, a new species from submerged detritus.</title>
        <authorList>
            <person name="Raudabaugh D.B."/>
            <person name="Iturriaga T."/>
            <person name="Carver A."/>
            <person name="Mondo S."/>
            <person name="Pangilinan J."/>
            <person name="Lipzen A."/>
            <person name="He G."/>
            <person name="Amirebrahimi M."/>
            <person name="Grigoriev I.V."/>
            <person name="Miller A.N."/>
        </authorList>
    </citation>
    <scope>NUCLEOTIDE SEQUENCE [LARGE SCALE GENOMIC DNA]</scope>
    <source>
        <strain evidence="9 10">B22-T-1</strain>
    </source>
</reference>
<dbReference type="GO" id="GO:0006357">
    <property type="term" value="P:regulation of transcription by RNA polymerase II"/>
    <property type="evidence" value="ECO:0007669"/>
    <property type="project" value="InterPro"/>
</dbReference>
<evidence type="ECO:0000313" key="10">
    <source>
        <dbReference type="Proteomes" id="UP000241462"/>
    </source>
</evidence>
<keyword evidence="10" id="KW-1185">Reference proteome</keyword>
<feature type="compositionally biased region" description="Basic and acidic residues" evidence="8">
    <location>
        <begin position="161"/>
        <end position="170"/>
    </location>
</feature>
<dbReference type="InParanoid" id="A0A2T2ZT78"/>
<evidence type="ECO:0000256" key="2">
    <source>
        <dbReference type="ARBA" id="ARBA00008089"/>
    </source>
</evidence>
<name>A0A2T2ZT78_9PEZI</name>
<dbReference type="OrthoDB" id="5414694at2759"/>
<feature type="region of interest" description="Disordered" evidence="8">
    <location>
        <begin position="148"/>
        <end position="181"/>
    </location>
</feature>
<evidence type="ECO:0000256" key="6">
    <source>
        <dbReference type="ARBA" id="ARBA00023242"/>
    </source>
</evidence>
<comment type="function">
    <text evidence="7">Component of the Mediator complex, a coactivator involved in the regulated transcription of nearly all RNA polymerase II-dependent genes. Mediator functions as a bridge to convey information from gene-specific regulatory proteins to the basal RNA polymerase II transcription machinery. Mediator is recruited to promoters by direct interactions with regulatory proteins and serves as a scaffold for the assembly of a functional preinitiation complex with RNA polymerase II and the general transcription factors.</text>
</comment>
<keyword evidence="6 7" id="KW-0539">Nucleus</keyword>
<dbReference type="InterPro" id="IPR011425">
    <property type="entry name" value="Med9"/>
</dbReference>
<gene>
    <name evidence="7" type="primary">MED9</name>
    <name evidence="9" type="ORF">BD289DRAFT_457111</name>
</gene>
<feature type="compositionally biased region" description="Low complexity" evidence="8">
    <location>
        <begin position="55"/>
        <end position="67"/>
    </location>
</feature>
<protein>
    <recommendedName>
        <fullName evidence="7">Mediator of RNA polymerase II transcription subunit 9</fullName>
    </recommendedName>
    <alternativeName>
        <fullName evidence="7">Mediator complex subunit 9</fullName>
    </alternativeName>
</protein>
<keyword evidence="5 7" id="KW-0804">Transcription</keyword>
<evidence type="ECO:0000256" key="5">
    <source>
        <dbReference type="ARBA" id="ARBA00023163"/>
    </source>
</evidence>
<evidence type="ECO:0000256" key="7">
    <source>
        <dbReference type="RuleBase" id="RU364145"/>
    </source>
</evidence>
<organism evidence="9 10">
    <name type="scientific">Coniella lustricola</name>
    <dbReference type="NCBI Taxonomy" id="2025994"/>
    <lineage>
        <taxon>Eukaryota</taxon>
        <taxon>Fungi</taxon>
        <taxon>Dikarya</taxon>
        <taxon>Ascomycota</taxon>
        <taxon>Pezizomycotina</taxon>
        <taxon>Sordariomycetes</taxon>
        <taxon>Sordariomycetidae</taxon>
        <taxon>Diaporthales</taxon>
        <taxon>Schizoparmaceae</taxon>
        <taxon>Coniella</taxon>
    </lineage>
</organism>
<evidence type="ECO:0000256" key="3">
    <source>
        <dbReference type="ARBA" id="ARBA00023015"/>
    </source>
</evidence>
<accession>A0A2T2ZT78</accession>
<keyword evidence="3 7" id="KW-0805">Transcription regulation</keyword>
<feature type="region of interest" description="Disordered" evidence="8">
    <location>
        <begin position="55"/>
        <end position="96"/>
    </location>
</feature>
<dbReference type="EMBL" id="KZ678741">
    <property type="protein sequence ID" value="PSR75825.1"/>
    <property type="molecule type" value="Genomic_DNA"/>
</dbReference>
<keyword evidence="4 7" id="KW-0010">Activator</keyword>
<evidence type="ECO:0000256" key="8">
    <source>
        <dbReference type="SAM" id="MobiDB-lite"/>
    </source>
</evidence>
<dbReference type="Pfam" id="PF07544">
    <property type="entry name" value="Med9"/>
    <property type="match status" value="1"/>
</dbReference>
<evidence type="ECO:0000256" key="4">
    <source>
        <dbReference type="ARBA" id="ARBA00023159"/>
    </source>
</evidence>
<comment type="similarity">
    <text evidence="2 7">Belongs to the Mediator complex subunit 9 family.</text>
</comment>
<feature type="compositionally biased region" description="Low complexity" evidence="8">
    <location>
        <begin position="74"/>
        <end position="85"/>
    </location>
</feature>
<evidence type="ECO:0000256" key="1">
    <source>
        <dbReference type="ARBA" id="ARBA00004123"/>
    </source>
</evidence>
<dbReference type="AlphaFoldDB" id="A0A2T2ZT78"/>
<comment type="subcellular location">
    <subcellularLocation>
        <location evidence="1 7">Nucleus</location>
    </subcellularLocation>
</comment>
<dbReference type="GO" id="GO:0003712">
    <property type="term" value="F:transcription coregulator activity"/>
    <property type="evidence" value="ECO:0007669"/>
    <property type="project" value="InterPro"/>
</dbReference>